<keyword evidence="4" id="KW-1185">Reference proteome</keyword>
<reference evidence="3 4" key="1">
    <citation type="submission" date="2018-09" db="EMBL/GenBank/DDBJ databases">
        <authorList>
            <person name="Zhu H."/>
        </authorList>
    </citation>
    <scope>NUCLEOTIDE SEQUENCE [LARGE SCALE GENOMIC DNA]</scope>
    <source>
        <strain evidence="3 4">K2S05-167</strain>
    </source>
</reference>
<protein>
    <submittedName>
        <fullName evidence="3">DUF4157 domain-containing protein</fullName>
    </submittedName>
</protein>
<dbReference type="EMBL" id="QYUJ01000004">
    <property type="protein sequence ID" value="RJF75693.1"/>
    <property type="molecule type" value="Genomic_DNA"/>
</dbReference>
<gene>
    <name evidence="3" type="ORF">D3875_01195</name>
</gene>
<dbReference type="OrthoDB" id="64650at2"/>
<proteinExistence type="predicted"/>
<comment type="caution">
    <text evidence="3">The sequence shown here is derived from an EMBL/GenBank/DDBJ whole genome shotgun (WGS) entry which is preliminary data.</text>
</comment>
<dbReference type="RefSeq" id="WP_119760308.1">
    <property type="nucleotide sequence ID" value="NZ_QYUJ01000004.1"/>
</dbReference>
<dbReference type="AlphaFoldDB" id="A0A418VHR0"/>
<feature type="compositionally biased region" description="Basic residues" evidence="1">
    <location>
        <begin position="377"/>
        <end position="387"/>
    </location>
</feature>
<dbReference type="Proteomes" id="UP000286287">
    <property type="component" value="Unassembled WGS sequence"/>
</dbReference>
<organism evidence="3 4">
    <name type="scientific">Deinococcus cavernae</name>
    <dbReference type="NCBI Taxonomy" id="2320857"/>
    <lineage>
        <taxon>Bacteria</taxon>
        <taxon>Thermotogati</taxon>
        <taxon>Deinococcota</taxon>
        <taxon>Deinococci</taxon>
        <taxon>Deinococcales</taxon>
        <taxon>Deinococcaceae</taxon>
        <taxon>Deinococcus</taxon>
    </lineage>
</organism>
<dbReference type="InterPro" id="IPR025295">
    <property type="entry name" value="eCIS_core_dom"/>
</dbReference>
<feature type="region of interest" description="Disordered" evidence="1">
    <location>
        <begin position="356"/>
        <end position="399"/>
    </location>
</feature>
<name>A0A418VHR0_9DEIO</name>
<evidence type="ECO:0000259" key="2">
    <source>
        <dbReference type="Pfam" id="PF13699"/>
    </source>
</evidence>
<evidence type="ECO:0000313" key="4">
    <source>
        <dbReference type="Proteomes" id="UP000286287"/>
    </source>
</evidence>
<sequence>MTFVRKPRMAKLTQRALPQPFLGRKVKQATLSPEQVKRQQLRGQLRGLTQQFTTAQNQAVTPIFQAVKLEQTEHQYLLTERTRLTQALPAPSVSIADLQVARERQQKRQQPAEAPLKPATPDDWVTVMKAQARQADGRAMSTREFQQFTALQQYVARTLVQAYRQDPQPADARTAQFAARLATLHDHPASRQVAKVVLSQLPQAEQPILQRAVDDTVQREAELRAHDDSILQSADAFEKLATLDVESRKPLSERIQARRGAGNPLPEAVRRHLEQGLNHDLSRVRIHDDTEADKLAKGVNAIAFTTGTDIFFQKGKFSPNTQTGLELLAHEVAHTVQQSQGKVTGGIDANPGLEQEAQAQGKKLAQKYAKDSAQPSRKTKSPTKKQSVKPAVKPARPVVSQQSAAVQRSAWGADWWRQFVNKGADQALELAAKVPNGAAIVAAFKSNKAVFQKVIANPRPFFVNLIGSVKNGFLQFKNQIGKHLQGALMDWLAGTSIAGTGRVIVFPKSLTGRELLGFGMDVLGLNYAGLLTRLGKKYGAEKVRKAEGQLALLQQAKGGLQKLNDFRHMDNQARDGVITAARNYALQSVAQQAVVWASSFAASGGLIPVAKTAFNLISTILQNASTFKSLGQTVLGSIADIANGRTAAAANKVEQNLVRVMGLVMKFLSKMLGLDKISGAIRKGLAALQKPINTVIDRIVASKPVAAFFSKFQAGKQAVSNAVQQGTRNIWAALRGAGKSLTGKKQVTGTQHHLWVEIRGESPVFIMASNPLPLREQLVQMEKEAAAFLSGPEKAKVDKAQAAASALVDQGVKDMLDYIRTRPRNPNPAADEAWLRANAQVIRGKLKTIGQATITKVNATIAPAVQILDKHVMPVKDLTAVVKSAGGIVDFLTTLASGGKVGVASVLSR</sequence>
<evidence type="ECO:0000256" key="1">
    <source>
        <dbReference type="SAM" id="MobiDB-lite"/>
    </source>
</evidence>
<feature type="compositionally biased region" description="Low complexity" evidence="1">
    <location>
        <begin position="388"/>
        <end position="399"/>
    </location>
</feature>
<accession>A0A418VHR0</accession>
<feature type="domain" description="eCIS core" evidence="2">
    <location>
        <begin position="264"/>
        <end position="341"/>
    </location>
</feature>
<dbReference type="Pfam" id="PF13699">
    <property type="entry name" value="eCIS_core"/>
    <property type="match status" value="1"/>
</dbReference>
<evidence type="ECO:0000313" key="3">
    <source>
        <dbReference type="EMBL" id="RJF75693.1"/>
    </source>
</evidence>
<feature type="region of interest" description="Disordered" evidence="1">
    <location>
        <begin position="101"/>
        <end position="120"/>
    </location>
</feature>